<dbReference type="InterPro" id="IPR044571">
    <property type="entry name" value="P4KG1-8"/>
</dbReference>
<evidence type="ECO:0000256" key="1">
    <source>
        <dbReference type="ARBA" id="ARBA00008941"/>
    </source>
</evidence>
<dbReference type="GO" id="GO:0016301">
    <property type="term" value="F:kinase activity"/>
    <property type="evidence" value="ECO:0007669"/>
    <property type="project" value="UniProtKB-KW"/>
</dbReference>
<dbReference type="OrthoDB" id="5839at2759"/>
<gene>
    <name evidence="8" type="ORF">PCOAH_00020410</name>
</gene>
<evidence type="ECO:0000259" key="7">
    <source>
        <dbReference type="Pfam" id="PF00454"/>
    </source>
</evidence>
<feature type="compositionally biased region" description="Basic and acidic residues" evidence="6">
    <location>
        <begin position="708"/>
        <end position="739"/>
    </location>
</feature>
<dbReference type="PANTHER" id="PTHR45800">
    <property type="entry name" value="PHOSPHATIDYLINOSITOL 4-KINASE GAMMA"/>
    <property type="match status" value="1"/>
</dbReference>
<protein>
    <submittedName>
        <fullName evidence="8">Phosphatidylinositol 3-and 4-kinase</fullName>
    </submittedName>
</protein>
<feature type="compositionally biased region" description="Basic and acidic residues" evidence="6">
    <location>
        <begin position="620"/>
        <end position="639"/>
    </location>
</feature>
<feature type="region of interest" description="Disordered" evidence="6">
    <location>
        <begin position="605"/>
        <end position="834"/>
    </location>
</feature>
<dbReference type="VEuPathDB" id="PlasmoDB:PCOAH_00020410"/>
<comment type="similarity">
    <text evidence="1">Belongs to the PI3/PI4-kinase family. Type II PI4K subfamily.</text>
</comment>
<feature type="compositionally biased region" description="Acidic residues" evidence="6">
    <location>
        <begin position="803"/>
        <end position="823"/>
    </location>
</feature>
<dbReference type="Proteomes" id="UP000092716">
    <property type="component" value="Chromosome 8"/>
</dbReference>
<keyword evidence="4 8" id="KW-0418">Kinase</keyword>
<dbReference type="Pfam" id="PF00454">
    <property type="entry name" value="PI3_PI4_kinase"/>
    <property type="match status" value="1"/>
</dbReference>
<organism evidence="8 9">
    <name type="scientific">Plasmodium coatneyi</name>
    <dbReference type="NCBI Taxonomy" id="208452"/>
    <lineage>
        <taxon>Eukaryota</taxon>
        <taxon>Sar</taxon>
        <taxon>Alveolata</taxon>
        <taxon>Apicomplexa</taxon>
        <taxon>Aconoidasida</taxon>
        <taxon>Haemosporida</taxon>
        <taxon>Plasmodiidae</taxon>
        <taxon>Plasmodium</taxon>
    </lineage>
</organism>
<dbReference type="AlphaFoldDB" id="A0A1B1DYP9"/>
<accession>A0A1B1DYP9</accession>
<evidence type="ECO:0000256" key="2">
    <source>
        <dbReference type="ARBA" id="ARBA00022679"/>
    </source>
</evidence>
<sequence>MGSNSLPMSQQMYFSTHNALRVNDENDVISTLFYEINGNRHISLLIFPFYDVQMLKRLLIKKLNLPGGVKVNDIIIFYKGIKLPNYRIISTYLECTGRNEKKKKKKKKKINKLYWAIKDINPNASIRVIDQKSYPPFFENILHDIKLAFKKNISPKLTMDGTGGTYLLFNSKKKVCSVFKPLDEEAFAPFNPRGYEGKMYQEGFRSGVLSGEGASREIAAYILDNSYNNFSSVPCTIMVEACNPHFNNKSKLKYVDHENNLKWKCGSLQEFVDSRESVGNYDHKQFSIRDIHKIAILDIRVMNLDRNDGNILVSPLKSLKDSCNQFLYRNNRSLGTSDEDVLKRIVTIDKKPSRYSLIPIDHGLIMPHIMDVAEIDLVWFEWPQTKVPFDDEVLEVIFTFDPDKDAEKIRNKLLIREDCIRTMRVCTRLLQIGARMHLNLHEIAKISTRKSIDEESVLEHLVRDSIVQAYQMMDYTSLMSTNRLGYILDLAEIKINKKKKISKMKSIDNIDDVLKGENDTTDGKKIEEEAWRFSPLSKDKSKSLDYSYGKSLPGGNSFQDVEGIETAEDNLRGNSPKGKENKDGSMKDETVQAVYDSVSCAPGGMIPQGGAKGSLSNEFESMKRKEKSAYDGLYRREPDVDQNVGSEQNEQNKTSTNSLSNKSDYTLVTASSSSCIDDKGGSNSCSGDSPKGSADGGEGNTPPSGGASRERYDKCDDKQDSQADDRPPLHSASDQDTKVKEKKKKKKKKKKKYYDKDDNKPGDEALKGGEEEGKGLLSDRANDVPEEEQDETNKGDLLKSGVEDDTDATVSSEEDDSDDDGDDVPFKKPSGTIKRITESSGTAYRSMDMNKVNSVWMIRDKNNKIINVKWENKIFEKLFFETFENYVKRYINDYHPGWKQYPYNGSQISDIKHGYLRSIK</sequence>
<dbReference type="InterPro" id="IPR000403">
    <property type="entry name" value="PI3/4_kinase_cat_dom"/>
</dbReference>
<proteinExistence type="inferred from homology"/>
<feature type="compositionally biased region" description="Basic and acidic residues" evidence="6">
    <location>
        <begin position="577"/>
        <end position="587"/>
    </location>
</feature>
<name>A0A1B1DYP9_9APIC</name>
<reference evidence="9" key="1">
    <citation type="submission" date="2016-06" db="EMBL/GenBank/DDBJ databases">
        <title>First high quality genome sequence of Plasmodium coatneyi using continuous long reads from single molecule, real-time sequencing.</title>
        <authorList>
            <person name="Chien J.-T."/>
            <person name="Pakala S.B."/>
            <person name="Geraldo J.A."/>
            <person name="Lapp S.A."/>
            <person name="Barnwell J.W."/>
            <person name="Kissinger J.C."/>
            <person name="Galinski M.R."/>
            <person name="Humphrey J.C."/>
        </authorList>
    </citation>
    <scope>NUCLEOTIDE SEQUENCE [LARGE SCALE GENOMIC DNA]</scope>
    <source>
        <strain evidence="9">Hackeri</strain>
    </source>
</reference>
<dbReference type="RefSeq" id="XP_019914626.1">
    <property type="nucleotide sequence ID" value="XM_020058850.1"/>
</dbReference>
<keyword evidence="9" id="KW-1185">Reference proteome</keyword>
<dbReference type="EMBL" id="CP016246">
    <property type="protein sequence ID" value="ANQ07931.1"/>
    <property type="molecule type" value="Genomic_DNA"/>
</dbReference>
<keyword evidence="2" id="KW-0808">Transferase</keyword>
<feature type="domain" description="PI3K/PI4K catalytic" evidence="7">
    <location>
        <begin position="163"/>
        <end position="440"/>
    </location>
</feature>
<dbReference type="KEGG" id="pcot:PCOAH_00020410"/>
<evidence type="ECO:0000256" key="3">
    <source>
        <dbReference type="ARBA" id="ARBA00022741"/>
    </source>
</evidence>
<feature type="compositionally biased region" description="Basic and acidic residues" evidence="6">
    <location>
        <begin position="754"/>
        <end position="774"/>
    </location>
</feature>
<keyword evidence="5" id="KW-0067">ATP-binding</keyword>
<evidence type="ECO:0000256" key="6">
    <source>
        <dbReference type="SAM" id="MobiDB-lite"/>
    </source>
</evidence>
<feature type="compositionally biased region" description="Polar residues" evidence="6">
    <location>
        <begin position="664"/>
        <end position="687"/>
    </location>
</feature>
<evidence type="ECO:0000313" key="9">
    <source>
        <dbReference type="Proteomes" id="UP000092716"/>
    </source>
</evidence>
<evidence type="ECO:0000256" key="5">
    <source>
        <dbReference type="ARBA" id="ARBA00022840"/>
    </source>
</evidence>
<feature type="region of interest" description="Disordered" evidence="6">
    <location>
        <begin position="567"/>
        <end position="587"/>
    </location>
</feature>
<feature type="compositionally biased region" description="Basic residues" evidence="6">
    <location>
        <begin position="740"/>
        <end position="753"/>
    </location>
</feature>
<dbReference type="GeneID" id="30908767"/>
<dbReference type="PANTHER" id="PTHR45800:SF11">
    <property type="entry name" value="PHOSPHATIDYLINOSITOL 3-KINASE-RELATED PROTEIN KINASE"/>
    <property type="match status" value="1"/>
</dbReference>
<feature type="compositionally biased region" description="Low complexity" evidence="6">
    <location>
        <begin position="652"/>
        <end position="663"/>
    </location>
</feature>
<evidence type="ECO:0000313" key="8">
    <source>
        <dbReference type="EMBL" id="ANQ07931.1"/>
    </source>
</evidence>
<dbReference type="GO" id="GO:0005524">
    <property type="term" value="F:ATP binding"/>
    <property type="evidence" value="ECO:0007669"/>
    <property type="project" value="UniProtKB-KW"/>
</dbReference>
<evidence type="ECO:0000256" key="4">
    <source>
        <dbReference type="ARBA" id="ARBA00022777"/>
    </source>
</evidence>
<keyword evidence="3" id="KW-0547">Nucleotide-binding</keyword>